<accession>A0A1X6WRV1</accession>
<proteinExistence type="predicted"/>
<dbReference type="EMBL" id="FWFD01000018">
    <property type="protein sequence ID" value="SLM86979.1"/>
    <property type="molecule type" value="Genomic_DNA"/>
</dbReference>
<protein>
    <recommendedName>
        <fullName evidence="3">Carrier domain-containing protein</fullName>
    </recommendedName>
</protein>
<reference evidence="2" key="1">
    <citation type="submission" date="2017-02" db="EMBL/GenBank/DDBJ databases">
        <authorList>
            <person name="Dridi B."/>
        </authorList>
    </citation>
    <scope>NUCLEOTIDE SEQUENCE [LARGE SCALE GENOMIC DNA]</scope>
    <source>
        <strain evidence="2">bH819</strain>
    </source>
</reference>
<gene>
    <name evidence="1" type="ORF">FM121_12855</name>
</gene>
<dbReference type="AlphaFoldDB" id="A0A1X6WRV1"/>
<evidence type="ECO:0000313" key="2">
    <source>
        <dbReference type="Proteomes" id="UP000195918"/>
    </source>
</evidence>
<evidence type="ECO:0000313" key="1">
    <source>
        <dbReference type="EMBL" id="SLM86979.1"/>
    </source>
</evidence>
<keyword evidence="2" id="KW-1185">Reference proteome</keyword>
<dbReference type="RefSeq" id="WP_086952607.1">
    <property type="nucleotide sequence ID" value="NZ_FWFD01000018.1"/>
</dbReference>
<sequence length="81" mass="9377">MENNSCAILNKIKDKNYIYDEIKNLPLTGKILDLSAIDLTYLFLELEKSLSINFLEEDLINYKFNTLEGINFMINKKKGGK</sequence>
<evidence type="ECO:0008006" key="3">
    <source>
        <dbReference type="Google" id="ProtNLM"/>
    </source>
</evidence>
<dbReference type="Proteomes" id="UP000195918">
    <property type="component" value="Unassembled WGS sequence"/>
</dbReference>
<organism evidence="1 2">
    <name type="scientific">Vagococcus fluvialis bH819</name>
    <dbReference type="NCBI Taxonomy" id="1255619"/>
    <lineage>
        <taxon>Bacteria</taxon>
        <taxon>Bacillati</taxon>
        <taxon>Bacillota</taxon>
        <taxon>Bacilli</taxon>
        <taxon>Lactobacillales</taxon>
        <taxon>Enterococcaceae</taxon>
        <taxon>Vagococcus</taxon>
    </lineage>
</organism>
<dbReference type="OrthoDB" id="1739662at2"/>
<name>A0A1X6WRV1_9ENTE</name>